<sequence length="444" mass="47622">MAVTEPKTPVSRTEKQAKKRQNIDKVLGATLEVLNSGTATRFPIVQTAFGCAARIFEIAQKVRANQDEFIEFAEEGCRLVYSIYLKLKDNPDLESNLKADLQELLNTLESIETFGEKCAARGTFKAVLLHGFDGNEIQAQRRKLERCMRLFEFQSLLDLREKTNQLIEQHGTNGGVSTTATNKGNVTENKISFGNNANFGGANGNVMGSGNVVNHNSNNHGAGAGHRSTNSENTNNRLNNSISFGSGANFSNSTSNAFGANNEINVNSNNRSGNLFGSDNAANNNSQNRSQSNGDNGNAQNDHQRTLAGNSNKTNNSNNVTKNDIQFGDDATFTGANGNVFGANNQISHNSHNVHDNSTNVHNNGSHNTTVSHWGNNNQTHIGNNNSGNQGVIGDGSHNTVNSGANSGHQFFPNAQNFTIAGGEFSAVGGNNIRNNYGVGHLPN</sequence>
<dbReference type="Gene3D" id="1.20.930.20">
    <property type="entry name" value="Adaptor protein Cbl, N-terminal domain"/>
    <property type="match status" value="1"/>
</dbReference>
<dbReference type="AlphaFoldDB" id="A0A0C2WJ97"/>
<dbReference type="GO" id="GO:0007166">
    <property type="term" value="P:cell surface receptor signaling pathway"/>
    <property type="evidence" value="ECO:0007669"/>
    <property type="project" value="InterPro"/>
</dbReference>
<dbReference type="InterPro" id="IPR036537">
    <property type="entry name" value="Adaptor_Cbl_N_dom_sf"/>
</dbReference>
<gene>
    <name evidence="2" type="ORF">M378DRAFT_13401</name>
</gene>
<feature type="region of interest" description="Disordered" evidence="1">
    <location>
        <begin position="269"/>
        <end position="323"/>
    </location>
</feature>
<name>A0A0C2WJ97_AMAMK</name>
<feature type="region of interest" description="Disordered" evidence="1">
    <location>
        <begin position="208"/>
        <end position="240"/>
    </location>
</feature>
<feature type="compositionally biased region" description="Low complexity" evidence="1">
    <location>
        <begin position="269"/>
        <end position="298"/>
    </location>
</feature>
<keyword evidence="3" id="KW-1185">Reference proteome</keyword>
<feature type="region of interest" description="Disordered" evidence="1">
    <location>
        <begin position="343"/>
        <end position="408"/>
    </location>
</feature>
<dbReference type="InParanoid" id="A0A0C2WJ97"/>
<protein>
    <submittedName>
        <fullName evidence="2">Uncharacterized protein</fullName>
    </submittedName>
</protein>
<feature type="compositionally biased region" description="Low complexity" evidence="1">
    <location>
        <begin position="375"/>
        <end position="389"/>
    </location>
</feature>
<dbReference type="EMBL" id="KN818282">
    <property type="protein sequence ID" value="KIL61587.1"/>
    <property type="molecule type" value="Genomic_DNA"/>
</dbReference>
<feature type="compositionally biased region" description="Low complexity" evidence="1">
    <location>
        <begin position="310"/>
        <end position="323"/>
    </location>
</feature>
<evidence type="ECO:0000313" key="3">
    <source>
        <dbReference type="Proteomes" id="UP000054549"/>
    </source>
</evidence>
<organism evidence="2 3">
    <name type="scientific">Amanita muscaria (strain Koide BX008)</name>
    <dbReference type="NCBI Taxonomy" id="946122"/>
    <lineage>
        <taxon>Eukaryota</taxon>
        <taxon>Fungi</taxon>
        <taxon>Dikarya</taxon>
        <taxon>Basidiomycota</taxon>
        <taxon>Agaricomycotina</taxon>
        <taxon>Agaricomycetes</taxon>
        <taxon>Agaricomycetidae</taxon>
        <taxon>Agaricales</taxon>
        <taxon>Pluteineae</taxon>
        <taxon>Amanitaceae</taxon>
        <taxon>Amanita</taxon>
    </lineage>
</organism>
<feature type="compositionally biased region" description="Polar residues" evidence="1">
    <location>
        <begin position="397"/>
        <end position="408"/>
    </location>
</feature>
<feature type="compositionally biased region" description="Polar residues" evidence="1">
    <location>
        <begin position="343"/>
        <end position="374"/>
    </location>
</feature>
<dbReference type="Proteomes" id="UP000054549">
    <property type="component" value="Unassembled WGS sequence"/>
</dbReference>
<evidence type="ECO:0000256" key="1">
    <source>
        <dbReference type="SAM" id="MobiDB-lite"/>
    </source>
</evidence>
<reference evidence="2 3" key="1">
    <citation type="submission" date="2014-04" db="EMBL/GenBank/DDBJ databases">
        <title>Evolutionary Origins and Diversification of the Mycorrhizal Mutualists.</title>
        <authorList>
            <consortium name="DOE Joint Genome Institute"/>
            <consortium name="Mycorrhizal Genomics Consortium"/>
            <person name="Kohler A."/>
            <person name="Kuo A."/>
            <person name="Nagy L.G."/>
            <person name="Floudas D."/>
            <person name="Copeland A."/>
            <person name="Barry K.W."/>
            <person name="Cichocki N."/>
            <person name="Veneault-Fourrey C."/>
            <person name="LaButti K."/>
            <person name="Lindquist E.A."/>
            <person name="Lipzen A."/>
            <person name="Lundell T."/>
            <person name="Morin E."/>
            <person name="Murat C."/>
            <person name="Riley R."/>
            <person name="Ohm R."/>
            <person name="Sun H."/>
            <person name="Tunlid A."/>
            <person name="Henrissat B."/>
            <person name="Grigoriev I.V."/>
            <person name="Hibbett D.S."/>
            <person name="Martin F."/>
        </authorList>
    </citation>
    <scope>NUCLEOTIDE SEQUENCE [LARGE SCALE GENOMIC DNA]</scope>
    <source>
        <strain evidence="2 3">Koide BX008</strain>
    </source>
</reference>
<accession>A0A0C2WJ97</accession>
<dbReference type="CDD" id="cd21037">
    <property type="entry name" value="MLKL_NTD"/>
    <property type="match status" value="1"/>
</dbReference>
<proteinExistence type="predicted"/>
<evidence type="ECO:0000313" key="2">
    <source>
        <dbReference type="EMBL" id="KIL61587.1"/>
    </source>
</evidence>
<dbReference type="HOGENOM" id="CLU_616721_0_0_1"/>
<dbReference type="InterPro" id="IPR059179">
    <property type="entry name" value="MLKL-like_MCAfunc"/>
</dbReference>